<dbReference type="PANTHER" id="PTHR43159:SF2">
    <property type="entry name" value="ENOYL-[ACYL-CARRIER-PROTEIN] REDUCTASE [NADH], CHLOROPLASTIC"/>
    <property type="match status" value="1"/>
</dbReference>
<feature type="active site" description="Proton acceptor" evidence="10">
    <location>
        <position position="155"/>
    </location>
</feature>
<dbReference type="UniPathway" id="UPA00094"/>
<evidence type="ECO:0000256" key="10">
    <source>
        <dbReference type="PIRSR" id="PIRSR000094-1"/>
    </source>
</evidence>
<evidence type="ECO:0000313" key="14">
    <source>
        <dbReference type="Proteomes" id="UP000048984"/>
    </source>
</evidence>
<feature type="binding site" evidence="12">
    <location>
        <begin position="19"/>
        <end position="20"/>
    </location>
    <ligand>
        <name>NAD(+)</name>
        <dbReference type="ChEBI" id="CHEBI:57540"/>
    </ligand>
</feature>
<feature type="binding site" evidence="12">
    <location>
        <begin position="64"/>
        <end position="65"/>
    </location>
    <ligand>
        <name>NAD(+)</name>
        <dbReference type="ChEBI" id="CHEBI:57540"/>
    </ligand>
</feature>
<comment type="similarity">
    <text evidence="2 9">Belongs to the short-chain dehydrogenases/reductases (SDR) family. FabI subfamily.</text>
</comment>
<evidence type="ECO:0000256" key="9">
    <source>
        <dbReference type="PIRNR" id="PIRNR000094"/>
    </source>
</evidence>
<name>A0A0P6WAS4_9HYPH</name>
<keyword evidence="7 9" id="KW-0275">Fatty acid biosynthesis</keyword>
<protein>
    <recommendedName>
        <fullName evidence="9">Enoyl-[acyl-carrier-protein] reductase [NADH]</fullName>
        <ecNumber evidence="9">1.3.1.9</ecNumber>
    </recommendedName>
</protein>
<feature type="active site" description="Proton acceptor" evidence="10">
    <location>
        <position position="145"/>
    </location>
</feature>
<keyword evidence="9 12" id="KW-0520">NAD</keyword>
<feature type="binding site" evidence="12">
    <location>
        <position position="13"/>
    </location>
    <ligand>
        <name>NAD(+)</name>
        <dbReference type="ChEBI" id="CHEBI:57540"/>
    </ligand>
</feature>
<keyword evidence="14" id="KW-1185">Reference proteome</keyword>
<evidence type="ECO:0000256" key="12">
    <source>
        <dbReference type="PIRSR" id="PIRSR000094-3"/>
    </source>
</evidence>
<dbReference type="PIRSF" id="PIRSF000094">
    <property type="entry name" value="Enoyl-ACP_rdct"/>
    <property type="match status" value="1"/>
</dbReference>
<keyword evidence="6" id="KW-0443">Lipid metabolism</keyword>
<keyword evidence="3 9" id="KW-0444">Lipid biosynthesis</keyword>
<dbReference type="EC" id="1.3.1.9" evidence="9"/>
<dbReference type="GO" id="GO:0006633">
    <property type="term" value="P:fatty acid biosynthetic process"/>
    <property type="evidence" value="ECO:0007669"/>
    <property type="project" value="UniProtKB-UniPathway"/>
</dbReference>
<feature type="binding site" evidence="11">
    <location>
        <position position="95"/>
    </location>
    <ligand>
        <name>substrate</name>
    </ligand>
</feature>
<accession>A0A0P6WAS4</accession>
<evidence type="ECO:0000313" key="13">
    <source>
        <dbReference type="EMBL" id="KPL51645.1"/>
    </source>
</evidence>
<evidence type="ECO:0000256" key="3">
    <source>
        <dbReference type="ARBA" id="ARBA00022516"/>
    </source>
</evidence>
<keyword evidence="5 9" id="KW-0560">Oxidoreductase</keyword>
<dbReference type="NCBIfam" id="NF005717">
    <property type="entry name" value="PRK07533.1"/>
    <property type="match status" value="1"/>
</dbReference>
<dbReference type="InterPro" id="IPR002347">
    <property type="entry name" value="SDR_fam"/>
</dbReference>
<evidence type="ECO:0000256" key="6">
    <source>
        <dbReference type="ARBA" id="ARBA00023098"/>
    </source>
</evidence>
<dbReference type="Gene3D" id="3.40.50.720">
    <property type="entry name" value="NAD(P)-binding Rossmann-like Domain"/>
    <property type="match status" value="1"/>
</dbReference>
<evidence type="ECO:0000256" key="5">
    <source>
        <dbReference type="ARBA" id="ARBA00023002"/>
    </source>
</evidence>
<dbReference type="EMBL" id="LJYW01000001">
    <property type="protein sequence ID" value="KPL51645.1"/>
    <property type="molecule type" value="Genomic_DNA"/>
</dbReference>
<keyword evidence="4" id="KW-0276">Fatty acid metabolism</keyword>
<organism evidence="13 14">
    <name type="scientific">Prosthecodimorpha hirschii</name>
    <dbReference type="NCBI Taxonomy" id="665126"/>
    <lineage>
        <taxon>Bacteria</taxon>
        <taxon>Pseudomonadati</taxon>
        <taxon>Pseudomonadota</taxon>
        <taxon>Alphaproteobacteria</taxon>
        <taxon>Hyphomicrobiales</taxon>
        <taxon>Ancalomicrobiaceae</taxon>
        <taxon>Prosthecodimorpha</taxon>
    </lineage>
</organism>
<feature type="binding site" evidence="12">
    <location>
        <position position="92"/>
    </location>
    <ligand>
        <name>NAD(+)</name>
        <dbReference type="ChEBI" id="CHEBI:57540"/>
    </ligand>
</feature>
<evidence type="ECO:0000256" key="8">
    <source>
        <dbReference type="ARBA" id="ARBA00048572"/>
    </source>
</evidence>
<comment type="caution">
    <text evidence="13">The sequence shown here is derived from an EMBL/GenBank/DDBJ whole genome shotgun (WGS) entry which is preliminary data.</text>
</comment>
<dbReference type="InterPro" id="IPR036291">
    <property type="entry name" value="NAD(P)-bd_dom_sf"/>
</dbReference>
<dbReference type="PANTHER" id="PTHR43159">
    <property type="entry name" value="ENOYL-[ACYL-CARRIER-PROTEIN] REDUCTASE"/>
    <property type="match status" value="1"/>
</dbReference>
<dbReference type="PRINTS" id="PR00081">
    <property type="entry name" value="GDHRDH"/>
</dbReference>
<reference evidence="13 14" key="1">
    <citation type="submission" date="2015-09" db="EMBL/GenBank/DDBJ databases">
        <authorList>
            <person name="Jackson K.R."/>
            <person name="Lunt B.L."/>
            <person name="Fisher J.N.B."/>
            <person name="Gardner A.V."/>
            <person name="Bailey M.E."/>
            <person name="Deus L.M."/>
            <person name="Earl A.S."/>
            <person name="Gibby P.D."/>
            <person name="Hartmann K.A."/>
            <person name="Liu J.E."/>
            <person name="Manci A.M."/>
            <person name="Nielsen D.A."/>
            <person name="Solomon M.B."/>
            <person name="Breakwell D.P."/>
            <person name="Burnett S.H."/>
            <person name="Grose J.H."/>
        </authorList>
    </citation>
    <scope>NUCLEOTIDE SEQUENCE [LARGE SCALE GENOMIC DNA]</scope>
    <source>
        <strain evidence="13 14">16</strain>
    </source>
</reference>
<evidence type="ECO:0000256" key="7">
    <source>
        <dbReference type="ARBA" id="ARBA00023160"/>
    </source>
</evidence>
<dbReference type="GO" id="GO:0004318">
    <property type="term" value="F:enoyl-[acyl-carrier-protein] reductase (NADH) activity"/>
    <property type="evidence" value="ECO:0007669"/>
    <property type="project" value="UniProtKB-EC"/>
</dbReference>
<gene>
    <name evidence="13" type="ORF">ABB55_04875</name>
</gene>
<dbReference type="CDD" id="cd05372">
    <property type="entry name" value="ENR_SDR"/>
    <property type="match status" value="1"/>
</dbReference>
<dbReference type="Pfam" id="PF13561">
    <property type="entry name" value="adh_short_C2"/>
    <property type="match status" value="1"/>
</dbReference>
<evidence type="ECO:0000256" key="1">
    <source>
        <dbReference type="ARBA" id="ARBA00005194"/>
    </source>
</evidence>
<evidence type="ECO:0000256" key="2">
    <source>
        <dbReference type="ARBA" id="ARBA00009233"/>
    </source>
</evidence>
<dbReference type="RefSeq" id="WP_054357807.1">
    <property type="nucleotide sequence ID" value="NZ_LJYW01000001.1"/>
</dbReference>
<evidence type="ECO:0000256" key="11">
    <source>
        <dbReference type="PIRSR" id="PIRSR000094-2"/>
    </source>
</evidence>
<dbReference type="Proteomes" id="UP000048984">
    <property type="component" value="Unassembled WGS sequence"/>
</dbReference>
<reference evidence="13 14" key="2">
    <citation type="submission" date="2015-10" db="EMBL/GenBank/DDBJ databases">
        <title>Draft Genome Sequence of Prosthecomicrobium hirschii ATCC 27832.</title>
        <authorList>
            <person name="Daniel J."/>
            <person name="Givan S.A."/>
            <person name="Brun Y.V."/>
            <person name="Brown P.J."/>
        </authorList>
    </citation>
    <scope>NUCLEOTIDE SEQUENCE [LARGE SCALE GENOMIC DNA]</scope>
    <source>
        <strain evidence="13 14">16</strain>
    </source>
</reference>
<evidence type="ECO:0000256" key="4">
    <source>
        <dbReference type="ARBA" id="ARBA00022832"/>
    </source>
</evidence>
<feature type="binding site" evidence="12">
    <location>
        <position position="162"/>
    </location>
    <ligand>
        <name>NAD(+)</name>
        <dbReference type="ChEBI" id="CHEBI:57540"/>
    </ligand>
</feature>
<dbReference type="OrthoDB" id="9803628at2"/>
<dbReference type="SUPFAM" id="SSF51735">
    <property type="entry name" value="NAD(P)-binding Rossmann-fold domains"/>
    <property type="match status" value="1"/>
</dbReference>
<comment type="catalytic activity">
    <reaction evidence="8 9">
        <text>a 2,3-saturated acyl-[ACP] + NAD(+) = a (2E)-enoyl-[ACP] + NADH + H(+)</text>
        <dbReference type="Rhea" id="RHEA:10240"/>
        <dbReference type="Rhea" id="RHEA-COMP:9925"/>
        <dbReference type="Rhea" id="RHEA-COMP:9926"/>
        <dbReference type="ChEBI" id="CHEBI:15378"/>
        <dbReference type="ChEBI" id="CHEBI:57540"/>
        <dbReference type="ChEBI" id="CHEBI:57945"/>
        <dbReference type="ChEBI" id="CHEBI:78784"/>
        <dbReference type="ChEBI" id="CHEBI:78785"/>
        <dbReference type="EC" id="1.3.1.9"/>
    </reaction>
</comment>
<comment type="pathway">
    <text evidence="1">Lipid metabolism; fatty acid biosynthesis.</text>
</comment>
<dbReference type="InterPro" id="IPR014358">
    <property type="entry name" value="Enoyl-ACP_Rdtase_NADH"/>
</dbReference>
<dbReference type="Gene3D" id="1.10.8.400">
    <property type="entry name" value="Enoyl acyl carrier protein reductase"/>
    <property type="match status" value="1"/>
</dbReference>
<dbReference type="STRING" id="665126.ABB55_04875"/>
<sequence>MPDLANLRALVIGIANDKSIATGCARALAQAGARLAVTYLNDKAKPFVEPVARELGAELLLPLDVEAADQPEALLAEIARIWGGLDVIVHSVAFAPRDDLHGPVTRSTREGFARAMDVSCHSFLRLLGAAVPLMPNGGAAMTVSYYGAEKAVAHYGIMGPVKAALEAAVRYAAVELGPQGISVNALSPGPLATRAASGIDHFGDLMQRAAEVAPEGRLVTIDEVGALAAFLASRPARAITGEVIHVDAGYNVVG</sequence>
<dbReference type="AlphaFoldDB" id="A0A0P6WAS4"/>
<proteinExistence type="inferred from homology"/>